<keyword evidence="3" id="KW-1185">Reference proteome</keyword>
<organism evidence="2 3">
    <name type="scientific">Panicum virgatum</name>
    <name type="common">Blackwell switchgrass</name>
    <dbReference type="NCBI Taxonomy" id="38727"/>
    <lineage>
        <taxon>Eukaryota</taxon>
        <taxon>Viridiplantae</taxon>
        <taxon>Streptophyta</taxon>
        <taxon>Embryophyta</taxon>
        <taxon>Tracheophyta</taxon>
        <taxon>Spermatophyta</taxon>
        <taxon>Magnoliopsida</taxon>
        <taxon>Liliopsida</taxon>
        <taxon>Poales</taxon>
        <taxon>Poaceae</taxon>
        <taxon>PACMAD clade</taxon>
        <taxon>Panicoideae</taxon>
        <taxon>Panicodae</taxon>
        <taxon>Paniceae</taxon>
        <taxon>Panicinae</taxon>
        <taxon>Panicum</taxon>
        <taxon>Panicum sect. Hiantes</taxon>
    </lineage>
</organism>
<dbReference type="EMBL" id="CM029048">
    <property type="protein sequence ID" value="KAG2578199.1"/>
    <property type="molecule type" value="Genomic_DNA"/>
</dbReference>
<dbReference type="Proteomes" id="UP000823388">
    <property type="component" value="Chromosome 6N"/>
</dbReference>
<accession>A0A8T0QZ61</accession>
<reference evidence="2 3" key="1">
    <citation type="submission" date="2020-05" db="EMBL/GenBank/DDBJ databases">
        <title>WGS assembly of Panicum virgatum.</title>
        <authorList>
            <person name="Lovell J.T."/>
            <person name="Jenkins J."/>
            <person name="Shu S."/>
            <person name="Juenger T.E."/>
            <person name="Schmutz J."/>
        </authorList>
    </citation>
    <scope>NUCLEOTIDE SEQUENCE [LARGE SCALE GENOMIC DNA]</scope>
    <source>
        <strain evidence="3">cv. AP13</strain>
    </source>
</reference>
<sequence>MSRALVCSCTLSRTRPTMGVLSPRKVVTKRAGTPSSGAHVAQVATLQMVQQDLPTYSAEYTPASPSPPRHRVTGAKVGRGKVLTPPLDCTGMDLPPSLVRCHIRSPPIRGPIEVHASTDSDEEEEEEEEPNDVASLQYAAPREPSCAGQPCVENDRFKPKYRSRVQEKKKVVKHIYVVKKDGRKATSSDLNTIAEKLINVLKTSAINGNEKENSAVDIPNTKSGQKRLTEPKIKKKKKLQRLSAQELKEKGMAWVPKGSIQTQDEDDVCTEGAMQLKKNRRSKRRSSNIRFAPNHQNYWSVHHPFDSQMPYTPVYWNSSMNMFGYPSCSYFDPWTPCGSLYQGGLSPNCYAY</sequence>
<name>A0A8T0QZ61_PANVG</name>
<gene>
    <name evidence="2" type="ORF">PVAP13_6NG178003</name>
</gene>
<evidence type="ECO:0000313" key="2">
    <source>
        <dbReference type="EMBL" id="KAG2578199.1"/>
    </source>
</evidence>
<evidence type="ECO:0000313" key="3">
    <source>
        <dbReference type="Proteomes" id="UP000823388"/>
    </source>
</evidence>
<dbReference type="AlphaFoldDB" id="A0A8T0QZ61"/>
<feature type="compositionally biased region" description="Acidic residues" evidence="1">
    <location>
        <begin position="119"/>
        <end position="131"/>
    </location>
</feature>
<proteinExistence type="predicted"/>
<feature type="region of interest" description="Disordered" evidence="1">
    <location>
        <begin position="108"/>
        <end position="134"/>
    </location>
</feature>
<protein>
    <submittedName>
        <fullName evidence="2">Uncharacterized protein</fullName>
    </submittedName>
</protein>
<evidence type="ECO:0000256" key="1">
    <source>
        <dbReference type="SAM" id="MobiDB-lite"/>
    </source>
</evidence>
<comment type="caution">
    <text evidence="2">The sequence shown here is derived from an EMBL/GenBank/DDBJ whole genome shotgun (WGS) entry which is preliminary data.</text>
</comment>